<dbReference type="EMBL" id="JABSTU010000011">
    <property type="protein sequence ID" value="KAH8008618.1"/>
    <property type="molecule type" value="Genomic_DNA"/>
</dbReference>
<feature type="compositionally biased region" description="Polar residues" evidence="1">
    <location>
        <begin position="1"/>
        <end position="10"/>
    </location>
</feature>
<keyword evidence="2" id="KW-1133">Transmembrane helix</keyword>
<feature type="region of interest" description="Disordered" evidence="1">
    <location>
        <begin position="221"/>
        <end position="246"/>
    </location>
</feature>
<evidence type="ECO:0000313" key="5">
    <source>
        <dbReference type="Proteomes" id="UP000821866"/>
    </source>
</evidence>
<keyword evidence="2" id="KW-0812">Transmembrane</keyword>
<evidence type="ECO:0000313" key="4">
    <source>
        <dbReference type="EMBL" id="KAH8008618.1"/>
    </source>
</evidence>
<feature type="region of interest" description="Disordered" evidence="1">
    <location>
        <begin position="52"/>
        <end position="71"/>
    </location>
</feature>
<accession>A0A9J6D3L8</accession>
<dbReference type="EMBL" id="JABSTU010000418">
    <property type="protein sequence ID" value="KAH7991061.1"/>
    <property type="molecule type" value="Genomic_DNA"/>
</dbReference>
<comment type="caution">
    <text evidence="4">The sequence shown here is derived from an EMBL/GenBank/DDBJ whole genome shotgun (WGS) entry which is preliminary data.</text>
</comment>
<sequence length="246" mass="26004">MEGQLGTQQCGAAAAWSHSVAADKDGKSAKELPESAPDRKVIELVSPVANSACRPSRKGATIEGDRTTTPQHCVKPEQANQVVGAAAGKSQGYATGHSGRGEAASPFDLRPQRDSTSLCLCVFYLVVLLLIFGVVIHAVHSNQAASKEHHKLLVASPLSNSESSSSSEATFLSLRVTEASEASWEDELLSFATSSLPLSRATFSQKLKAKLGSTNNAQLQGASQESWIREGGPMNNTEVRDIQSSN</sequence>
<evidence type="ECO:0000256" key="2">
    <source>
        <dbReference type="SAM" id="Phobius"/>
    </source>
</evidence>
<feature type="region of interest" description="Disordered" evidence="1">
    <location>
        <begin position="1"/>
        <end position="36"/>
    </location>
</feature>
<protein>
    <recommendedName>
        <fullName evidence="6">Transmembrane protein</fullName>
    </recommendedName>
</protein>
<evidence type="ECO:0000256" key="1">
    <source>
        <dbReference type="SAM" id="MobiDB-lite"/>
    </source>
</evidence>
<reference evidence="4" key="1">
    <citation type="journal article" date="2020" name="Cell">
        <title>Large-Scale Comparative Analyses of Tick Genomes Elucidate Their Genetic Diversity and Vector Capacities.</title>
        <authorList>
            <consortium name="Tick Genome and Microbiome Consortium (TIGMIC)"/>
            <person name="Jia N."/>
            <person name="Wang J."/>
            <person name="Shi W."/>
            <person name="Du L."/>
            <person name="Sun Y."/>
            <person name="Zhan W."/>
            <person name="Jiang J.F."/>
            <person name="Wang Q."/>
            <person name="Zhang B."/>
            <person name="Ji P."/>
            <person name="Bell-Sakyi L."/>
            <person name="Cui X.M."/>
            <person name="Yuan T.T."/>
            <person name="Jiang B.G."/>
            <person name="Yang W.F."/>
            <person name="Lam T.T."/>
            <person name="Chang Q.C."/>
            <person name="Ding S.J."/>
            <person name="Wang X.J."/>
            <person name="Zhu J.G."/>
            <person name="Ruan X.D."/>
            <person name="Zhao L."/>
            <person name="Wei J.T."/>
            <person name="Ye R.Z."/>
            <person name="Que T.C."/>
            <person name="Du C.H."/>
            <person name="Zhou Y.H."/>
            <person name="Cheng J.X."/>
            <person name="Dai P.F."/>
            <person name="Guo W.B."/>
            <person name="Han X.H."/>
            <person name="Huang E.J."/>
            <person name="Li L.F."/>
            <person name="Wei W."/>
            <person name="Gao Y.C."/>
            <person name="Liu J.Z."/>
            <person name="Shao H.Z."/>
            <person name="Wang X."/>
            <person name="Wang C.C."/>
            <person name="Yang T.C."/>
            <person name="Huo Q.B."/>
            <person name="Li W."/>
            <person name="Chen H.Y."/>
            <person name="Chen S.E."/>
            <person name="Zhou L.G."/>
            <person name="Ni X.B."/>
            <person name="Tian J.H."/>
            <person name="Sheng Y."/>
            <person name="Liu T."/>
            <person name="Pan Y.S."/>
            <person name="Xia L.Y."/>
            <person name="Li J."/>
            <person name="Zhao F."/>
            <person name="Cao W.C."/>
        </authorList>
    </citation>
    <scope>NUCLEOTIDE SEQUENCE</scope>
    <source>
        <strain evidence="4">Rmic-2018</strain>
    </source>
</reference>
<dbReference type="Proteomes" id="UP000821866">
    <property type="component" value="Chromosome 9"/>
</dbReference>
<feature type="transmembrane region" description="Helical" evidence="2">
    <location>
        <begin position="118"/>
        <end position="139"/>
    </location>
</feature>
<keyword evidence="2" id="KW-0472">Membrane</keyword>
<feature type="compositionally biased region" description="Basic and acidic residues" evidence="1">
    <location>
        <begin position="21"/>
        <end position="36"/>
    </location>
</feature>
<name>A0A9J6D3L8_RHIMP</name>
<feature type="compositionally biased region" description="Polar residues" evidence="1">
    <location>
        <begin position="234"/>
        <end position="246"/>
    </location>
</feature>
<reference evidence="4" key="2">
    <citation type="submission" date="2021-09" db="EMBL/GenBank/DDBJ databases">
        <authorList>
            <person name="Jia N."/>
            <person name="Wang J."/>
            <person name="Shi W."/>
            <person name="Du L."/>
            <person name="Sun Y."/>
            <person name="Zhan W."/>
            <person name="Jiang J."/>
            <person name="Wang Q."/>
            <person name="Zhang B."/>
            <person name="Ji P."/>
            <person name="Sakyi L.B."/>
            <person name="Cui X."/>
            <person name="Yuan T."/>
            <person name="Jiang B."/>
            <person name="Yang W."/>
            <person name="Lam T.T.-Y."/>
            <person name="Chang Q."/>
            <person name="Ding S."/>
            <person name="Wang X."/>
            <person name="Zhu J."/>
            <person name="Ruan X."/>
            <person name="Zhao L."/>
            <person name="Wei J."/>
            <person name="Que T."/>
            <person name="Du C."/>
            <person name="Cheng J."/>
            <person name="Dai P."/>
            <person name="Han X."/>
            <person name="Huang E."/>
            <person name="Gao Y."/>
            <person name="Liu J."/>
            <person name="Shao H."/>
            <person name="Ye R."/>
            <person name="Li L."/>
            <person name="Wei W."/>
            <person name="Wang X."/>
            <person name="Wang C."/>
            <person name="Huo Q."/>
            <person name="Li W."/>
            <person name="Guo W."/>
            <person name="Chen H."/>
            <person name="Chen S."/>
            <person name="Zhou L."/>
            <person name="Zhou L."/>
            <person name="Ni X."/>
            <person name="Tian J."/>
            <person name="Zhou Y."/>
            <person name="Sheng Y."/>
            <person name="Liu T."/>
            <person name="Pan Y."/>
            <person name="Xia L."/>
            <person name="Li J."/>
            <person name="Zhao F."/>
            <person name="Cao W."/>
        </authorList>
    </citation>
    <scope>NUCLEOTIDE SEQUENCE</scope>
    <source>
        <strain evidence="4">Rmic-2018</strain>
        <tissue evidence="4">Larvae</tissue>
    </source>
</reference>
<gene>
    <name evidence="4" type="ORF">HPB51_000245</name>
    <name evidence="3" type="ORF">HPB51_026458</name>
</gene>
<proteinExistence type="predicted"/>
<organism evidence="4 5">
    <name type="scientific">Rhipicephalus microplus</name>
    <name type="common">Cattle tick</name>
    <name type="synonym">Boophilus microplus</name>
    <dbReference type="NCBI Taxonomy" id="6941"/>
    <lineage>
        <taxon>Eukaryota</taxon>
        <taxon>Metazoa</taxon>
        <taxon>Ecdysozoa</taxon>
        <taxon>Arthropoda</taxon>
        <taxon>Chelicerata</taxon>
        <taxon>Arachnida</taxon>
        <taxon>Acari</taxon>
        <taxon>Parasitiformes</taxon>
        <taxon>Ixodida</taxon>
        <taxon>Ixodoidea</taxon>
        <taxon>Ixodidae</taxon>
        <taxon>Rhipicephalinae</taxon>
        <taxon>Rhipicephalus</taxon>
        <taxon>Boophilus</taxon>
    </lineage>
</organism>
<evidence type="ECO:0000313" key="3">
    <source>
        <dbReference type="EMBL" id="KAH7991061.1"/>
    </source>
</evidence>
<keyword evidence="5" id="KW-1185">Reference proteome</keyword>
<evidence type="ECO:0008006" key="6">
    <source>
        <dbReference type="Google" id="ProtNLM"/>
    </source>
</evidence>
<dbReference type="AlphaFoldDB" id="A0A9J6D3L8"/>